<dbReference type="InterPro" id="IPR003961">
    <property type="entry name" value="FN3_dom"/>
</dbReference>
<dbReference type="InterPro" id="IPR013783">
    <property type="entry name" value="Ig-like_fold"/>
</dbReference>
<evidence type="ECO:0000313" key="8">
    <source>
        <dbReference type="EMBL" id="PFH33379.1"/>
    </source>
</evidence>
<feature type="domain" description="Fibronectin type-III" evidence="5">
    <location>
        <begin position="112"/>
        <end position="236"/>
    </location>
</feature>
<dbReference type="InterPro" id="IPR013780">
    <property type="entry name" value="Glyco_hydro_b"/>
</dbReference>
<evidence type="ECO:0000259" key="6">
    <source>
        <dbReference type="SMART" id="SM00642"/>
    </source>
</evidence>
<dbReference type="SMART" id="SM00810">
    <property type="entry name" value="Alpha-amyl_C2"/>
    <property type="match status" value="1"/>
</dbReference>
<dbReference type="GO" id="GO:0005975">
    <property type="term" value="P:carbohydrate metabolic process"/>
    <property type="evidence" value="ECO:0007669"/>
    <property type="project" value="InterPro"/>
</dbReference>
<dbReference type="VEuPathDB" id="ToxoDB:BESB_075960"/>
<dbReference type="CDD" id="cd00063">
    <property type="entry name" value="FN3"/>
    <property type="match status" value="1"/>
</dbReference>
<evidence type="ECO:0000256" key="1">
    <source>
        <dbReference type="ARBA" id="ARBA00008061"/>
    </source>
</evidence>
<evidence type="ECO:0000256" key="2">
    <source>
        <dbReference type="ARBA" id="ARBA00022801"/>
    </source>
</evidence>
<dbReference type="OrthoDB" id="434688at2759"/>
<keyword evidence="9" id="KW-1185">Reference proteome</keyword>
<sequence>MELVPEPTRDRPQGIWSLLPSSLKAAASATPAKLWMARISQPSLEFLLHDGEQGVPQQYKGIAAVILMQQLCDSGSQGRCWDKAPGGEHYWIGAAGRYLLHNGKIHTLFEPPGKPALLRSVEVGNSHATIAWNPPTVAAETVTAYNVYRVASSEKSGKPNGAAPARALMRRQFSANRFAERRIRNPRLEPALNQNWDSILIASVDSDVRVYSDHSLTGLSKYRFYVKALNQAEQEGASSDEITVRTGEPGKPSAPSELTCNRHSKKQYNLNSKYGSLSDLKELIRTAAHQYQLSCCVDVVANHRSATKQDRNGHWTVFEDPQWGSWAIVCNNLQGYAGEGGLDTGTLVECAPDLDHTNPQVQTDVKKWLLWLIKEIGYTAIRLDMAGGYGVRFQKDYVDSVDKPFTVGEYWDGRVEALVNYVRAGQGSLAAFDFALYYVLKRCVESQNFQELNAYGRINGLIGIEPQLAVTFIENHDTDHLDYCSTFGGGNLDAVLQGYAFILTHPGVPSVYWNHFSDYGQYCRQKLQELCDVRVHQHIHSTSGIFMARTEWGLYAAYISPETRFCQPATASVAVKIGFKDWSPQGPNWGIATCGMNYCVWTRNKEFHC</sequence>
<dbReference type="SUPFAM" id="SSF49265">
    <property type="entry name" value="Fibronectin type III"/>
    <property type="match status" value="1"/>
</dbReference>
<organism evidence="8 9">
    <name type="scientific">Besnoitia besnoiti</name>
    <name type="common">Apicomplexan protozoan</name>
    <dbReference type="NCBI Taxonomy" id="94643"/>
    <lineage>
        <taxon>Eukaryota</taxon>
        <taxon>Sar</taxon>
        <taxon>Alveolata</taxon>
        <taxon>Apicomplexa</taxon>
        <taxon>Conoidasida</taxon>
        <taxon>Coccidia</taxon>
        <taxon>Eucoccidiorida</taxon>
        <taxon>Eimeriorina</taxon>
        <taxon>Sarcocystidae</taxon>
        <taxon>Besnoitia</taxon>
    </lineage>
</organism>
<dbReference type="InterPro" id="IPR036116">
    <property type="entry name" value="FN3_sf"/>
</dbReference>
<evidence type="ECO:0000256" key="3">
    <source>
        <dbReference type="ARBA" id="ARBA00023295"/>
    </source>
</evidence>
<comment type="similarity">
    <text evidence="1">Belongs to the glycosyl hydrolase 13 family.</text>
</comment>
<dbReference type="SUPFAM" id="SSF51011">
    <property type="entry name" value="Glycosyl hydrolase domain"/>
    <property type="match status" value="1"/>
</dbReference>
<dbReference type="RefSeq" id="XP_029217388.1">
    <property type="nucleotide sequence ID" value="XM_029365957.1"/>
</dbReference>
<dbReference type="SMART" id="SM00642">
    <property type="entry name" value="Aamy"/>
    <property type="match status" value="1"/>
</dbReference>
<feature type="region of interest" description="Disordered" evidence="4">
    <location>
        <begin position="236"/>
        <end position="259"/>
    </location>
</feature>
<dbReference type="Gene3D" id="2.60.40.10">
    <property type="entry name" value="Immunoglobulins"/>
    <property type="match status" value="1"/>
</dbReference>
<dbReference type="InterPro" id="IPR012850">
    <property type="entry name" value="A-amylase_bs_C"/>
</dbReference>
<dbReference type="AlphaFoldDB" id="A0A2A9M610"/>
<proteinExistence type="inferred from homology"/>
<dbReference type="Proteomes" id="UP000224006">
    <property type="component" value="Chromosome VII"/>
</dbReference>
<dbReference type="KEGG" id="bbes:BESB_075960"/>
<gene>
    <name evidence="8" type="ORF">BESB_075960</name>
</gene>
<dbReference type="SUPFAM" id="SSF51445">
    <property type="entry name" value="(Trans)glycosidases"/>
    <property type="match status" value="1"/>
</dbReference>
<dbReference type="GO" id="GO:0005509">
    <property type="term" value="F:calcium ion binding"/>
    <property type="evidence" value="ECO:0007669"/>
    <property type="project" value="InterPro"/>
</dbReference>
<keyword evidence="3" id="KW-0326">Glycosidase</keyword>
<dbReference type="GeneID" id="40312522"/>
<feature type="domain" description="Alpha-amylase C-terminal beta-sheet" evidence="7">
    <location>
        <begin position="535"/>
        <end position="603"/>
    </location>
</feature>
<accession>A0A2A9M610</accession>
<dbReference type="Gene3D" id="2.60.40.1180">
    <property type="entry name" value="Golgi alpha-mannosidase II"/>
    <property type="match status" value="1"/>
</dbReference>
<protein>
    <submittedName>
        <fullName evidence="8">Putative Alpha-amylase AMY3</fullName>
    </submittedName>
</protein>
<dbReference type="SMART" id="SM00060">
    <property type="entry name" value="FN3"/>
    <property type="match status" value="1"/>
</dbReference>
<evidence type="ECO:0000313" key="9">
    <source>
        <dbReference type="Proteomes" id="UP000224006"/>
    </source>
</evidence>
<dbReference type="GO" id="GO:0004556">
    <property type="term" value="F:alpha-amylase activity"/>
    <property type="evidence" value="ECO:0007669"/>
    <property type="project" value="InterPro"/>
</dbReference>
<keyword evidence="2" id="KW-0378">Hydrolase</keyword>
<dbReference type="PANTHER" id="PTHR43447">
    <property type="entry name" value="ALPHA-AMYLASE"/>
    <property type="match status" value="1"/>
</dbReference>
<evidence type="ECO:0000259" key="7">
    <source>
        <dbReference type="SMART" id="SM00810"/>
    </source>
</evidence>
<comment type="caution">
    <text evidence="8">The sequence shown here is derived from an EMBL/GenBank/DDBJ whole genome shotgun (WGS) entry which is preliminary data.</text>
</comment>
<feature type="domain" description="Glycosyl hydrolase family 13 catalytic" evidence="6">
    <location>
        <begin position="241"/>
        <end position="546"/>
    </location>
</feature>
<reference evidence="8 9" key="1">
    <citation type="submission" date="2017-09" db="EMBL/GenBank/DDBJ databases">
        <title>Genome sequencing of Besnoitia besnoiti strain Bb-Ger1.</title>
        <authorList>
            <person name="Schares G."/>
            <person name="Venepally P."/>
            <person name="Lorenzi H.A."/>
        </authorList>
    </citation>
    <scope>NUCLEOTIDE SEQUENCE [LARGE SCALE GENOMIC DNA]</scope>
    <source>
        <strain evidence="8 9">Bb-Ger1</strain>
    </source>
</reference>
<dbReference type="InterPro" id="IPR006047">
    <property type="entry name" value="GH13_cat_dom"/>
</dbReference>
<evidence type="ECO:0000259" key="5">
    <source>
        <dbReference type="SMART" id="SM00060"/>
    </source>
</evidence>
<evidence type="ECO:0000256" key="4">
    <source>
        <dbReference type="SAM" id="MobiDB-lite"/>
    </source>
</evidence>
<dbReference type="InterPro" id="IPR017853">
    <property type="entry name" value="GH"/>
</dbReference>
<dbReference type="Pfam" id="PF00128">
    <property type="entry name" value="Alpha-amylase"/>
    <property type="match status" value="1"/>
</dbReference>
<dbReference type="Pfam" id="PF07821">
    <property type="entry name" value="Alpha-amyl_C2"/>
    <property type="match status" value="1"/>
</dbReference>
<dbReference type="STRING" id="94643.A0A2A9M610"/>
<dbReference type="EMBL" id="NWUJ01000008">
    <property type="protein sequence ID" value="PFH33379.1"/>
    <property type="molecule type" value="Genomic_DNA"/>
</dbReference>
<dbReference type="Gene3D" id="3.20.20.80">
    <property type="entry name" value="Glycosidases"/>
    <property type="match status" value="1"/>
</dbReference>
<name>A0A2A9M610_BESBE</name>